<proteinExistence type="predicted"/>
<gene>
    <name evidence="2" type="ORF">DQ384_36035</name>
</gene>
<accession>A0A367EWX8</accession>
<dbReference type="Proteomes" id="UP000253094">
    <property type="component" value="Unassembled WGS sequence"/>
</dbReference>
<protein>
    <submittedName>
        <fullName evidence="2">Uncharacterized protein</fullName>
    </submittedName>
</protein>
<keyword evidence="3" id="KW-1185">Reference proteome</keyword>
<reference evidence="2 3" key="1">
    <citation type="submission" date="2018-06" db="EMBL/GenBank/DDBJ databases">
        <title>Sphaerisporangium craniellae sp. nov., isolated from a marine sponge in the South China Sea.</title>
        <authorList>
            <person name="Li L."/>
        </authorList>
    </citation>
    <scope>NUCLEOTIDE SEQUENCE [LARGE SCALE GENOMIC DNA]</scope>
    <source>
        <strain evidence="2 3">CCTCC AA 208026</strain>
    </source>
</reference>
<evidence type="ECO:0000313" key="3">
    <source>
        <dbReference type="Proteomes" id="UP000253094"/>
    </source>
</evidence>
<name>A0A367EWX8_9ACTN</name>
<sequence>MTRLGVRAEDCFRTTLGEGDVQSGRPSSRRECRDAEQTLPGRRGLPFHSPPNAAMVADGPASDTSWHATVDRFWGDVRSGGRSGRQVSGHRSHASASVRSFTRRRERRAAVSGQERTSVATRAWAFGRRHGRS</sequence>
<organism evidence="2 3">
    <name type="scientific">Sphaerisporangium album</name>
    <dbReference type="NCBI Taxonomy" id="509200"/>
    <lineage>
        <taxon>Bacteria</taxon>
        <taxon>Bacillati</taxon>
        <taxon>Actinomycetota</taxon>
        <taxon>Actinomycetes</taxon>
        <taxon>Streptosporangiales</taxon>
        <taxon>Streptosporangiaceae</taxon>
        <taxon>Sphaerisporangium</taxon>
    </lineage>
</organism>
<evidence type="ECO:0000256" key="1">
    <source>
        <dbReference type="SAM" id="MobiDB-lite"/>
    </source>
</evidence>
<feature type="region of interest" description="Disordered" evidence="1">
    <location>
        <begin position="17"/>
        <end position="65"/>
    </location>
</feature>
<dbReference type="EMBL" id="QOIL01000029">
    <property type="protein sequence ID" value="RCG21887.1"/>
    <property type="molecule type" value="Genomic_DNA"/>
</dbReference>
<feature type="region of interest" description="Disordered" evidence="1">
    <location>
        <begin position="77"/>
        <end position="133"/>
    </location>
</feature>
<evidence type="ECO:0000313" key="2">
    <source>
        <dbReference type="EMBL" id="RCG21887.1"/>
    </source>
</evidence>
<dbReference type="AlphaFoldDB" id="A0A367EWX8"/>
<comment type="caution">
    <text evidence="2">The sequence shown here is derived from an EMBL/GenBank/DDBJ whole genome shotgun (WGS) entry which is preliminary data.</text>
</comment>